<dbReference type="AlphaFoldDB" id="A0A0C1IVP1"/>
<organism evidence="1 2">
    <name type="scientific">Flavihumibacter solisilvae</name>
    <dbReference type="NCBI Taxonomy" id="1349421"/>
    <lineage>
        <taxon>Bacteria</taxon>
        <taxon>Pseudomonadati</taxon>
        <taxon>Bacteroidota</taxon>
        <taxon>Chitinophagia</taxon>
        <taxon>Chitinophagales</taxon>
        <taxon>Chitinophagaceae</taxon>
        <taxon>Flavihumibacter</taxon>
    </lineage>
</organism>
<reference evidence="1 2" key="1">
    <citation type="submission" date="2014-11" db="EMBL/GenBank/DDBJ databases">
        <title>Genome sequence of Flavihumibacter solisilvae 3-3.</title>
        <authorList>
            <person name="Zhou G."/>
            <person name="Li M."/>
            <person name="Wang G."/>
        </authorList>
    </citation>
    <scope>NUCLEOTIDE SEQUENCE [LARGE SCALE GENOMIC DNA]</scope>
    <source>
        <strain evidence="1 2">3-3</strain>
    </source>
</reference>
<sequence length="272" mass="31546">MKKLLIPAILSILIISCQKDNSEPNPIPPPQEPPSGKGPLQSGLLGWITYKDNRVDSLSGYKLFYDAGGKLTGMRTERPGGYERISFTWEGDHPKYFKLDTIQIYEDTARKIKPFFRTNYNLGIYIYKNNRLDSIWSNDAYGNHFETRKFVYDSSGNVAEMRYTTKHYYDDTHNKWMYGEYNYHYQYDSHPNPHAEIYRMIGVPIVRIPEVALSANNAVKIIVDNPTNIVPGTVKTYDCDYKYNERGLPVEVKIVGELAPIMPGWWQIKYYP</sequence>
<dbReference type="STRING" id="1349421.OI18_10375"/>
<dbReference type="PROSITE" id="PS51257">
    <property type="entry name" value="PROKAR_LIPOPROTEIN"/>
    <property type="match status" value="1"/>
</dbReference>
<name>A0A0C1IVP1_9BACT</name>
<dbReference type="OrthoDB" id="660065at2"/>
<dbReference type="Proteomes" id="UP000031408">
    <property type="component" value="Unassembled WGS sequence"/>
</dbReference>
<keyword evidence="2" id="KW-1185">Reference proteome</keyword>
<dbReference type="EMBL" id="JSVC01000011">
    <property type="protein sequence ID" value="KIC94519.1"/>
    <property type="molecule type" value="Genomic_DNA"/>
</dbReference>
<evidence type="ECO:0000313" key="2">
    <source>
        <dbReference type="Proteomes" id="UP000031408"/>
    </source>
</evidence>
<protein>
    <recommendedName>
        <fullName evidence="3">DUF4595 domain-containing protein</fullName>
    </recommendedName>
</protein>
<evidence type="ECO:0000313" key="1">
    <source>
        <dbReference type="EMBL" id="KIC94519.1"/>
    </source>
</evidence>
<accession>A0A0C1IVP1</accession>
<dbReference type="RefSeq" id="WP_039139678.1">
    <property type="nucleotide sequence ID" value="NZ_JSVC01000011.1"/>
</dbReference>
<evidence type="ECO:0008006" key="3">
    <source>
        <dbReference type="Google" id="ProtNLM"/>
    </source>
</evidence>
<gene>
    <name evidence="1" type="ORF">OI18_10375</name>
</gene>
<comment type="caution">
    <text evidence="1">The sequence shown here is derived from an EMBL/GenBank/DDBJ whole genome shotgun (WGS) entry which is preliminary data.</text>
</comment>
<proteinExistence type="predicted"/>